<proteinExistence type="predicted"/>
<reference evidence="1" key="1">
    <citation type="journal article" date="2023" name="G3 (Bethesda)">
        <title>A reference genome for the long-term kleptoplast-retaining sea slug Elysia crispata morphotype clarki.</title>
        <authorList>
            <person name="Eastman K.E."/>
            <person name="Pendleton A.L."/>
            <person name="Shaikh M.A."/>
            <person name="Suttiyut T."/>
            <person name="Ogas R."/>
            <person name="Tomko P."/>
            <person name="Gavelis G."/>
            <person name="Widhalm J.R."/>
            <person name="Wisecaver J.H."/>
        </authorList>
    </citation>
    <scope>NUCLEOTIDE SEQUENCE</scope>
    <source>
        <strain evidence="1">ECLA1</strain>
    </source>
</reference>
<evidence type="ECO:0000313" key="1">
    <source>
        <dbReference type="EMBL" id="KAK3752695.1"/>
    </source>
</evidence>
<sequence length="74" mass="8302">MKSLVVRVVEDLAAPCTESFCGVFYNPGWSLIRRSVIEAGQLGLTQVVLVDMIDTLDIPFFVKKHTNRYIKTGN</sequence>
<dbReference type="Proteomes" id="UP001283361">
    <property type="component" value="Unassembled WGS sequence"/>
</dbReference>
<keyword evidence="2" id="KW-1185">Reference proteome</keyword>
<dbReference type="AlphaFoldDB" id="A0AAE1D1U5"/>
<dbReference type="EMBL" id="JAWDGP010005743">
    <property type="protein sequence ID" value="KAK3752695.1"/>
    <property type="molecule type" value="Genomic_DNA"/>
</dbReference>
<protein>
    <submittedName>
        <fullName evidence="1">Uncharacterized protein</fullName>
    </submittedName>
</protein>
<comment type="caution">
    <text evidence="1">The sequence shown here is derived from an EMBL/GenBank/DDBJ whole genome shotgun (WGS) entry which is preliminary data.</text>
</comment>
<evidence type="ECO:0000313" key="2">
    <source>
        <dbReference type="Proteomes" id="UP001283361"/>
    </source>
</evidence>
<name>A0AAE1D1U5_9GAST</name>
<organism evidence="1 2">
    <name type="scientific">Elysia crispata</name>
    <name type="common">lettuce slug</name>
    <dbReference type="NCBI Taxonomy" id="231223"/>
    <lineage>
        <taxon>Eukaryota</taxon>
        <taxon>Metazoa</taxon>
        <taxon>Spiralia</taxon>
        <taxon>Lophotrochozoa</taxon>
        <taxon>Mollusca</taxon>
        <taxon>Gastropoda</taxon>
        <taxon>Heterobranchia</taxon>
        <taxon>Euthyneura</taxon>
        <taxon>Panpulmonata</taxon>
        <taxon>Sacoglossa</taxon>
        <taxon>Placobranchoidea</taxon>
        <taxon>Plakobranchidae</taxon>
        <taxon>Elysia</taxon>
    </lineage>
</organism>
<accession>A0AAE1D1U5</accession>
<gene>
    <name evidence="1" type="ORF">RRG08_063549</name>
</gene>